<proteinExistence type="inferred from homology"/>
<organism evidence="9 10">
    <name type="scientific">Marinicauda pacifica</name>
    <dbReference type="NCBI Taxonomy" id="1133559"/>
    <lineage>
        <taxon>Bacteria</taxon>
        <taxon>Pseudomonadati</taxon>
        <taxon>Pseudomonadota</taxon>
        <taxon>Alphaproteobacteria</taxon>
        <taxon>Maricaulales</taxon>
        <taxon>Maricaulaceae</taxon>
        <taxon>Marinicauda</taxon>
    </lineage>
</organism>
<keyword evidence="3 7" id="KW-0732">Signal</keyword>
<dbReference type="EC" id="3.1.4.46" evidence="2"/>
<feature type="chain" id="PRO_5020404906" description="glycerophosphodiester phosphodiesterase" evidence="7">
    <location>
        <begin position="26"/>
        <end position="336"/>
    </location>
</feature>
<dbReference type="Gene3D" id="3.20.20.190">
    <property type="entry name" value="Phosphatidylinositol (PI) phosphodiesterase"/>
    <property type="match status" value="1"/>
</dbReference>
<feature type="domain" description="GP-PDE" evidence="8">
    <location>
        <begin position="41"/>
        <end position="331"/>
    </location>
</feature>
<dbReference type="Pfam" id="PF03009">
    <property type="entry name" value="GDPD"/>
    <property type="match status" value="1"/>
</dbReference>
<dbReference type="InterPro" id="IPR030395">
    <property type="entry name" value="GP_PDE_dom"/>
</dbReference>
<dbReference type="Proteomes" id="UP000305451">
    <property type="component" value="Unassembled WGS sequence"/>
</dbReference>
<dbReference type="GO" id="GO:0042597">
    <property type="term" value="C:periplasmic space"/>
    <property type="evidence" value="ECO:0007669"/>
    <property type="project" value="TreeGrafter"/>
</dbReference>
<dbReference type="SUPFAM" id="SSF51695">
    <property type="entry name" value="PLC-like phosphodiesterases"/>
    <property type="match status" value="1"/>
</dbReference>
<evidence type="ECO:0000256" key="2">
    <source>
        <dbReference type="ARBA" id="ARBA00012247"/>
    </source>
</evidence>
<evidence type="ECO:0000313" key="10">
    <source>
        <dbReference type="Proteomes" id="UP000305451"/>
    </source>
</evidence>
<evidence type="ECO:0000256" key="6">
    <source>
        <dbReference type="ARBA" id="ARBA00047512"/>
    </source>
</evidence>
<comment type="catalytic activity">
    <reaction evidence="6">
        <text>a sn-glycero-3-phosphodiester + H2O = an alcohol + sn-glycerol 3-phosphate + H(+)</text>
        <dbReference type="Rhea" id="RHEA:12969"/>
        <dbReference type="ChEBI" id="CHEBI:15377"/>
        <dbReference type="ChEBI" id="CHEBI:15378"/>
        <dbReference type="ChEBI" id="CHEBI:30879"/>
        <dbReference type="ChEBI" id="CHEBI:57597"/>
        <dbReference type="ChEBI" id="CHEBI:83408"/>
        <dbReference type="EC" id="3.1.4.46"/>
    </reaction>
</comment>
<evidence type="ECO:0000256" key="7">
    <source>
        <dbReference type="SAM" id="SignalP"/>
    </source>
</evidence>
<evidence type="ECO:0000259" key="8">
    <source>
        <dbReference type="PROSITE" id="PS51704"/>
    </source>
</evidence>
<evidence type="ECO:0000256" key="1">
    <source>
        <dbReference type="ARBA" id="ARBA00007277"/>
    </source>
</evidence>
<gene>
    <name evidence="9" type="ORF">E5162_09275</name>
</gene>
<feature type="signal peptide" evidence="7">
    <location>
        <begin position="1"/>
        <end position="25"/>
    </location>
</feature>
<dbReference type="GO" id="GO:0006629">
    <property type="term" value="P:lipid metabolic process"/>
    <property type="evidence" value="ECO:0007669"/>
    <property type="project" value="InterPro"/>
</dbReference>
<sequence>MRKITAWTAIAVAGMTMGIATGMTAAQAPGAGWATLDGTPPLVIAHRGASGLRPEHTLAAYEVALEQGADIIEPDLQMSRDGVLIVRHDPYLSSSTDVADRPEFADRRAERFGREDWWVADFTAAELQSLFARQTMEDRSDAHDDRHRVLSFEALLDFVEARQAECGCRVAIEPEVKLPAQYAALGLDPLPALIAALDARGLNAADAPVIVQSFDPEFLRRLDAVSDVRLAMLYSGPDEADANAGGLTLEEIAAFADGVGPYKANLMTPDGDSTGYVEAAHAAGLVVHTWTVRDDRAPLVGETVEDELRALYALGVDGVFTDFPATAVRVRAQMGE</sequence>
<dbReference type="PROSITE" id="PS51704">
    <property type="entry name" value="GP_PDE"/>
    <property type="match status" value="1"/>
</dbReference>
<dbReference type="PANTHER" id="PTHR43620:SF7">
    <property type="entry name" value="GLYCEROPHOSPHODIESTER PHOSPHODIESTERASE GDPD5-RELATED"/>
    <property type="match status" value="1"/>
</dbReference>
<comment type="caution">
    <text evidence="9">The sequence shown here is derived from an EMBL/GenBank/DDBJ whole genome shotgun (WGS) entry which is preliminary data.</text>
</comment>
<keyword evidence="10" id="KW-1185">Reference proteome</keyword>
<dbReference type="GO" id="GO:0006071">
    <property type="term" value="P:glycerol metabolic process"/>
    <property type="evidence" value="ECO:0007669"/>
    <property type="project" value="UniProtKB-KW"/>
</dbReference>
<dbReference type="OrthoDB" id="1854250at2"/>
<keyword evidence="5" id="KW-0378">Hydrolase</keyword>
<accession>A0A4S2HBB7</accession>
<evidence type="ECO:0000256" key="3">
    <source>
        <dbReference type="ARBA" id="ARBA00022729"/>
    </source>
</evidence>
<evidence type="ECO:0000313" key="9">
    <source>
        <dbReference type="EMBL" id="TGY93237.1"/>
    </source>
</evidence>
<dbReference type="RefSeq" id="WP_135944956.1">
    <property type="nucleotide sequence ID" value="NZ_BMEI01000002.1"/>
</dbReference>
<reference evidence="9 10" key="1">
    <citation type="journal article" date="2013" name="Int. J. Syst. Evol. Microbiol.">
        <title>Marinicauda pacifica gen. nov., sp. nov., a prosthecate alphaproteobacterium of the family Hyphomonadaceae isolated from deep seawater.</title>
        <authorList>
            <person name="Zhang X.Y."/>
            <person name="Li G.W."/>
            <person name="Wang C.S."/>
            <person name="Zhang Y.J."/>
            <person name="Xu X.W."/>
            <person name="Li H."/>
            <person name="Liu A."/>
            <person name="Liu C."/>
            <person name="Xie B.B."/>
            <person name="Qin Q.L."/>
            <person name="Xu Z."/>
            <person name="Chen X.L."/>
            <person name="Zhou B.C."/>
            <person name="Zhang Y.Z."/>
        </authorList>
    </citation>
    <scope>NUCLEOTIDE SEQUENCE [LARGE SCALE GENOMIC DNA]</scope>
    <source>
        <strain evidence="9 10">P-1 km-3</strain>
    </source>
</reference>
<name>A0A4S2HBB7_9PROT</name>
<evidence type="ECO:0000256" key="5">
    <source>
        <dbReference type="ARBA" id="ARBA00022801"/>
    </source>
</evidence>
<dbReference type="PANTHER" id="PTHR43620">
    <property type="entry name" value="GLYCEROPHOSPHORYL DIESTER PHOSPHODIESTERASE"/>
    <property type="match status" value="1"/>
</dbReference>
<keyword evidence="4" id="KW-0319">Glycerol metabolism</keyword>
<evidence type="ECO:0000256" key="4">
    <source>
        <dbReference type="ARBA" id="ARBA00022798"/>
    </source>
</evidence>
<dbReference type="AlphaFoldDB" id="A0A4S2HBB7"/>
<dbReference type="GO" id="GO:0008889">
    <property type="term" value="F:glycerophosphodiester phosphodiesterase activity"/>
    <property type="evidence" value="ECO:0007669"/>
    <property type="project" value="UniProtKB-EC"/>
</dbReference>
<comment type="similarity">
    <text evidence="1">Belongs to the glycerophosphoryl diester phosphodiesterase family.</text>
</comment>
<dbReference type="EMBL" id="SRXV01000002">
    <property type="protein sequence ID" value="TGY93237.1"/>
    <property type="molecule type" value="Genomic_DNA"/>
</dbReference>
<protein>
    <recommendedName>
        <fullName evidence="2">glycerophosphodiester phosphodiesterase</fullName>
        <ecNumber evidence="2">3.1.4.46</ecNumber>
    </recommendedName>
</protein>
<dbReference type="InterPro" id="IPR017946">
    <property type="entry name" value="PLC-like_Pdiesterase_TIM-brl"/>
</dbReference>
<dbReference type="CDD" id="cd08559">
    <property type="entry name" value="GDPD_periplasmic_GlpQ_like"/>
    <property type="match status" value="1"/>
</dbReference>